<reference evidence="1" key="1">
    <citation type="submission" date="2020-04" db="EMBL/GenBank/DDBJ databases">
        <authorList>
            <person name="Zhang T."/>
        </authorList>
    </citation>
    <scope>NUCLEOTIDE SEQUENCE</scope>
    <source>
        <strain evidence="1">HKST-UBA02</strain>
    </source>
</reference>
<comment type="caution">
    <text evidence="1">The sequence shown here is derived from an EMBL/GenBank/DDBJ whole genome shotgun (WGS) entry which is preliminary data.</text>
</comment>
<evidence type="ECO:0000313" key="1">
    <source>
        <dbReference type="EMBL" id="MCA9397248.1"/>
    </source>
</evidence>
<proteinExistence type="predicted"/>
<reference evidence="1" key="2">
    <citation type="journal article" date="2021" name="Microbiome">
        <title>Successional dynamics and alternative stable states in a saline activated sludge microbial community over 9 years.</title>
        <authorList>
            <person name="Wang Y."/>
            <person name="Ye J."/>
            <person name="Ju F."/>
            <person name="Liu L."/>
            <person name="Boyd J.A."/>
            <person name="Deng Y."/>
            <person name="Parks D.H."/>
            <person name="Jiang X."/>
            <person name="Yin X."/>
            <person name="Woodcroft B.J."/>
            <person name="Tyson G.W."/>
            <person name="Hugenholtz P."/>
            <person name="Polz M.F."/>
            <person name="Zhang T."/>
        </authorList>
    </citation>
    <scope>NUCLEOTIDE SEQUENCE</scope>
    <source>
        <strain evidence="1">HKST-UBA02</strain>
    </source>
</reference>
<evidence type="ECO:0000313" key="2">
    <source>
        <dbReference type="Proteomes" id="UP000699691"/>
    </source>
</evidence>
<dbReference type="AlphaFoldDB" id="A0A955LVG2"/>
<dbReference type="Proteomes" id="UP000699691">
    <property type="component" value="Unassembled WGS sequence"/>
</dbReference>
<name>A0A955LVG2_UNCKA</name>
<gene>
    <name evidence="1" type="ORF">KC573_00305</name>
</gene>
<sequence length="195" mass="22541">MATNPINDHLVAIAVQGGTTMIEQLHAQISSDNYTRIGVQLGDDRWSPKKYASASGKYRAIKSTIPNSTKRNMVVLHSSFYYTPDDIRSGTARNDNYIYRPLFEEDSIMLEVAWETVMSIVKIGIKREWMKTIISNASTTMHRHERSCGYVRRRENDSDRIWNSAGFNFFWIENNESKWTRIVKKALENKEIKIG</sequence>
<organism evidence="1 2">
    <name type="scientific">candidate division WWE3 bacterium</name>
    <dbReference type="NCBI Taxonomy" id="2053526"/>
    <lineage>
        <taxon>Bacteria</taxon>
        <taxon>Katanobacteria</taxon>
    </lineage>
</organism>
<dbReference type="EMBL" id="JAGQKY010000006">
    <property type="protein sequence ID" value="MCA9397248.1"/>
    <property type="molecule type" value="Genomic_DNA"/>
</dbReference>
<accession>A0A955LVG2</accession>
<protein>
    <submittedName>
        <fullName evidence="1">Uncharacterized protein</fullName>
    </submittedName>
</protein>